<reference evidence="3" key="1">
    <citation type="submission" date="2022-04" db="EMBL/GenBank/DDBJ databases">
        <title>Carnegiea gigantea Genome sequencing and assembly v2.</title>
        <authorList>
            <person name="Copetti D."/>
            <person name="Sanderson M.J."/>
            <person name="Burquez A."/>
            <person name="Wojciechowski M.F."/>
        </authorList>
    </citation>
    <scope>NUCLEOTIDE SEQUENCE</scope>
    <source>
        <strain evidence="3">SGP5-SGP5p</strain>
        <tissue evidence="3">Aerial part</tissue>
    </source>
</reference>
<organism evidence="3 4">
    <name type="scientific">Carnegiea gigantea</name>
    <dbReference type="NCBI Taxonomy" id="171969"/>
    <lineage>
        <taxon>Eukaryota</taxon>
        <taxon>Viridiplantae</taxon>
        <taxon>Streptophyta</taxon>
        <taxon>Embryophyta</taxon>
        <taxon>Tracheophyta</taxon>
        <taxon>Spermatophyta</taxon>
        <taxon>Magnoliopsida</taxon>
        <taxon>eudicotyledons</taxon>
        <taxon>Gunneridae</taxon>
        <taxon>Pentapetalae</taxon>
        <taxon>Caryophyllales</taxon>
        <taxon>Cactineae</taxon>
        <taxon>Cactaceae</taxon>
        <taxon>Cactoideae</taxon>
        <taxon>Echinocereeae</taxon>
        <taxon>Carnegiea</taxon>
    </lineage>
</organism>
<dbReference type="PANTHER" id="PTHR31286:SF167">
    <property type="entry name" value="OS09G0268800 PROTEIN"/>
    <property type="match status" value="1"/>
</dbReference>
<gene>
    <name evidence="3" type="ORF">Cgig2_006012</name>
</gene>
<comment type="caution">
    <text evidence="3">The sequence shown here is derived from an EMBL/GenBank/DDBJ whole genome shotgun (WGS) entry which is preliminary data.</text>
</comment>
<evidence type="ECO:0000259" key="2">
    <source>
        <dbReference type="Pfam" id="PF14111"/>
    </source>
</evidence>
<protein>
    <recommendedName>
        <fullName evidence="2">DUF4283 domain-containing protein</fullName>
    </recommendedName>
</protein>
<keyword evidence="4" id="KW-1185">Reference proteome</keyword>
<dbReference type="Proteomes" id="UP001153076">
    <property type="component" value="Unassembled WGS sequence"/>
</dbReference>
<dbReference type="PANTHER" id="PTHR31286">
    <property type="entry name" value="GLYCINE-RICH CELL WALL STRUCTURAL PROTEIN 1.8-LIKE"/>
    <property type="match status" value="1"/>
</dbReference>
<dbReference type="EMBL" id="JAKOGI010000005">
    <property type="protein sequence ID" value="KAJ8452207.1"/>
    <property type="molecule type" value="Genomic_DNA"/>
</dbReference>
<evidence type="ECO:0000313" key="4">
    <source>
        <dbReference type="Proteomes" id="UP001153076"/>
    </source>
</evidence>
<dbReference type="AlphaFoldDB" id="A0A9Q1L143"/>
<sequence length="314" mass="35292">MKTVLKNIWKPEKGVIIRDLDTNLFAFQFFSSVDKLFVLNEGQWSFDEKILLLKEVTGFEKPFGVSFTTTRFWVKASDLPAKKQTIDCVQMIGNKIGSFVDCDETTMIGVDKSMSFQVDIDINKPFMRGVRILVAKQPMWIKIGYVKLPDLCYGCGMLDHVYAGCALCSPQTDEADLQYVSDLKEEKRLYQAFHNNKLGAKVRTKLVFNDNDQGPREHSKLRLDSTANPPSKMIIDDVPLINSATDFSKSKADLGLPLTATLGQNHARAFMSPGTLSKRAVSFIRSFRAAQERDTLPKPLHRTNGRPLDLGSSN</sequence>
<dbReference type="OrthoDB" id="1097842at2759"/>
<dbReference type="InterPro" id="IPR040256">
    <property type="entry name" value="At4g02000-like"/>
</dbReference>
<feature type="region of interest" description="Disordered" evidence="1">
    <location>
        <begin position="294"/>
        <end position="314"/>
    </location>
</feature>
<name>A0A9Q1L143_9CARY</name>
<evidence type="ECO:0000313" key="3">
    <source>
        <dbReference type="EMBL" id="KAJ8452207.1"/>
    </source>
</evidence>
<feature type="domain" description="DUF4283" evidence="2">
    <location>
        <begin position="1"/>
        <end position="56"/>
    </location>
</feature>
<dbReference type="Pfam" id="PF14111">
    <property type="entry name" value="DUF4283"/>
    <property type="match status" value="1"/>
</dbReference>
<proteinExistence type="predicted"/>
<dbReference type="InterPro" id="IPR025558">
    <property type="entry name" value="DUF4283"/>
</dbReference>
<evidence type="ECO:0000256" key="1">
    <source>
        <dbReference type="SAM" id="MobiDB-lite"/>
    </source>
</evidence>
<accession>A0A9Q1L143</accession>